<dbReference type="Gene3D" id="3.40.50.720">
    <property type="entry name" value="NAD(P)-binding Rossmann-like Domain"/>
    <property type="match status" value="1"/>
</dbReference>
<dbReference type="InterPro" id="IPR036291">
    <property type="entry name" value="NAD(P)-bd_dom_sf"/>
</dbReference>
<accession>A0A1L0BFA8</accession>
<dbReference type="EMBL" id="LT635764">
    <property type="protein sequence ID" value="SGZ49771.1"/>
    <property type="molecule type" value="Genomic_DNA"/>
</dbReference>
<feature type="domain" description="NAD-dependent epimerase/dehydratase" evidence="3">
    <location>
        <begin position="4"/>
        <end position="250"/>
    </location>
</feature>
<comment type="similarity">
    <text evidence="2">Belongs to the NAD(P)-dependent epimerase/dehydratase family. Dihydroflavonol-4-reductase subfamily.</text>
</comment>
<dbReference type="InterPro" id="IPR050425">
    <property type="entry name" value="NAD(P)_dehydrat-like"/>
</dbReference>
<dbReference type="InterPro" id="IPR001509">
    <property type="entry name" value="Epimerase_deHydtase"/>
</dbReference>
<dbReference type="SUPFAM" id="SSF51735">
    <property type="entry name" value="NAD(P)-binding Rossmann-fold domains"/>
    <property type="match status" value="1"/>
</dbReference>
<evidence type="ECO:0000256" key="2">
    <source>
        <dbReference type="ARBA" id="ARBA00023445"/>
    </source>
</evidence>
<dbReference type="PANTHER" id="PTHR10366">
    <property type="entry name" value="NAD DEPENDENT EPIMERASE/DEHYDRATASE"/>
    <property type="match status" value="1"/>
</dbReference>
<organism evidence="4 5">
    <name type="scientific">Sungouiella intermedia</name>
    <dbReference type="NCBI Taxonomy" id="45354"/>
    <lineage>
        <taxon>Eukaryota</taxon>
        <taxon>Fungi</taxon>
        <taxon>Dikarya</taxon>
        <taxon>Ascomycota</taxon>
        <taxon>Saccharomycotina</taxon>
        <taxon>Pichiomycetes</taxon>
        <taxon>Metschnikowiaceae</taxon>
        <taxon>Sungouiella</taxon>
    </lineage>
</organism>
<protein>
    <submittedName>
        <fullName evidence="4">CIC11C00000002459</fullName>
    </submittedName>
</protein>
<dbReference type="Pfam" id="PF01370">
    <property type="entry name" value="Epimerase"/>
    <property type="match status" value="1"/>
</dbReference>
<reference evidence="4 5" key="1">
    <citation type="submission" date="2016-10" db="EMBL/GenBank/DDBJ databases">
        <authorList>
            <person name="de Groot N.N."/>
        </authorList>
    </citation>
    <scope>NUCLEOTIDE SEQUENCE [LARGE SCALE GENOMIC DNA]</scope>
    <source>
        <strain evidence="4 5">PYCC 4715</strain>
    </source>
</reference>
<sequence length="334" mass="36977">MVKVIVTGADGYIAGHTIHQLVNLGHSVVGTCRLQKSARICKKHFANFEYVVIPSFIQENVFDDVVRTNPDAEVFIHIASPVFLESGNTKRDLIDPIILGTQNALKAAHKFGTIKHFVYTSSIAAVYNTTNFNPGEVFTEQLWNNVTLEEAMKSSTQAYGGSKTFAERAAWKYVKQNRPQFTLTVVNPVYVFGPQKFDEDARGRLKNSAGIIEHILSLRKGDPIAEFEGYAVDVRDVAKVLIAAFENPKTYGKRLIASSEFSNGQVILDLIKKNFPHTEELLPIGEPGSQYLAATQCAVVDNLATTSLLGIKWISLQDMVVDTVEQLLNENSDL</sequence>
<name>A0A1L0BFA8_9ASCO</name>
<dbReference type="Proteomes" id="UP000182259">
    <property type="component" value="Chromosome I"/>
</dbReference>
<dbReference type="GO" id="GO:0016616">
    <property type="term" value="F:oxidoreductase activity, acting on the CH-OH group of donors, NAD or NADP as acceptor"/>
    <property type="evidence" value="ECO:0007669"/>
    <property type="project" value="TreeGrafter"/>
</dbReference>
<dbReference type="AlphaFoldDB" id="A0A1L0BFA8"/>
<evidence type="ECO:0000259" key="3">
    <source>
        <dbReference type="Pfam" id="PF01370"/>
    </source>
</evidence>
<evidence type="ECO:0000313" key="4">
    <source>
        <dbReference type="EMBL" id="SGZ49771.1"/>
    </source>
</evidence>
<evidence type="ECO:0000256" key="1">
    <source>
        <dbReference type="ARBA" id="ARBA00023002"/>
    </source>
</evidence>
<dbReference type="PANTHER" id="PTHR10366:SF564">
    <property type="entry name" value="STEROL-4-ALPHA-CARBOXYLATE 3-DEHYDROGENASE, DECARBOXYLATING"/>
    <property type="match status" value="1"/>
</dbReference>
<gene>
    <name evidence="4" type="ORF">SAMEA4029009_CIC11G00000002459</name>
</gene>
<proteinExistence type="inferred from homology"/>
<keyword evidence="1" id="KW-0560">Oxidoreductase</keyword>
<evidence type="ECO:0000313" key="5">
    <source>
        <dbReference type="Proteomes" id="UP000182259"/>
    </source>
</evidence>